<dbReference type="Proteomes" id="UP000199092">
    <property type="component" value="Chromosome I"/>
</dbReference>
<evidence type="ECO:0000313" key="2">
    <source>
        <dbReference type="EMBL" id="SDS07286.1"/>
    </source>
</evidence>
<evidence type="ECO:0000259" key="1">
    <source>
        <dbReference type="Pfam" id="PF09860"/>
    </source>
</evidence>
<dbReference type="RefSeq" id="WP_157720301.1">
    <property type="nucleotide sequence ID" value="NZ_LT629749.1"/>
</dbReference>
<accession>A0A1H1P7N4</accession>
<dbReference type="STRING" id="546871.SAMN04488543_1013"/>
<protein>
    <recommendedName>
        <fullName evidence="1">DUF2087 domain-containing protein</fullName>
    </recommendedName>
</protein>
<dbReference type="AlphaFoldDB" id="A0A1H1P7N4"/>
<dbReference type="Gene3D" id="1.10.10.10">
    <property type="entry name" value="Winged helix-like DNA-binding domain superfamily/Winged helix DNA-binding domain"/>
    <property type="match status" value="1"/>
</dbReference>
<sequence>MTDDDAAPSATLLSRAAQQLAVLADRQRAALLGGVLRLEEPTQGCTVPALAADQGTDLRTTARHLAALEAAGLVTVAAHRVRPRVQVLEETAGALLAALPVTALLAADPALGRLFRHGRLTGLPVLARVDERERLAALLVQLLPADRALTEGEVNAALAEVTDDVASVRRFLVEENRLTRSAGRDYRRVTP</sequence>
<evidence type="ECO:0000313" key="3">
    <source>
        <dbReference type="Proteomes" id="UP000199092"/>
    </source>
</evidence>
<dbReference type="InterPro" id="IPR018656">
    <property type="entry name" value="DUF2087"/>
</dbReference>
<dbReference type="SUPFAM" id="SSF46785">
    <property type="entry name" value="Winged helix' DNA-binding domain"/>
    <property type="match status" value="1"/>
</dbReference>
<dbReference type="InterPro" id="IPR036390">
    <property type="entry name" value="WH_DNA-bd_sf"/>
</dbReference>
<reference evidence="2 3" key="1">
    <citation type="submission" date="2016-10" db="EMBL/GenBank/DDBJ databases">
        <authorList>
            <person name="de Groot N.N."/>
        </authorList>
    </citation>
    <scope>NUCLEOTIDE SEQUENCE [LARGE SCALE GENOMIC DNA]</scope>
    <source>
        <strain evidence="2 3">DSM 21741</strain>
    </source>
</reference>
<organism evidence="2 3">
    <name type="scientific">Friedmanniella luteola</name>
    <dbReference type="NCBI Taxonomy" id="546871"/>
    <lineage>
        <taxon>Bacteria</taxon>
        <taxon>Bacillati</taxon>
        <taxon>Actinomycetota</taxon>
        <taxon>Actinomycetes</taxon>
        <taxon>Propionibacteriales</taxon>
        <taxon>Nocardioidaceae</taxon>
        <taxon>Friedmanniella</taxon>
    </lineage>
</organism>
<dbReference type="InterPro" id="IPR036388">
    <property type="entry name" value="WH-like_DNA-bd_sf"/>
</dbReference>
<name>A0A1H1P7N4_9ACTN</name>
<dbReference type="EMBL" id="LT629749">
    <property type="protein sequence ID" value="SDS07286.1"/>
    <property type="molecule type" value="Genomic_DNA"/>
</dbReference>
<feature type="domain" description="DUF2087" evidence="1">
    <location>
        <begin position="131"/>
        <end position="188"/>
    </location>
</feature>
<keyword evidence="3" id="KW-1185">Reference proteome</keyword>
<gene>
    <name evidence="2" type="ORF">SAMN04488543_1013</name>
</gene>
<dbReference type="Pfam" id="PF09860">
    <property type="entry name" value="DUF2087"/>
    <property type="match status" value="1"/>
</dbReference>
<dbReference type="OrthoDB" id="529288at2"/>
<proteinExistence type="predicted"/>